<dbReference type="RefSeq" id="WP_108736757.1">
    <property type="nucleotide sequence ID" value="NZ_CP020919.1"/>
</dbReference>
<evidence type="ECO:0000313" key="2">
    <source>
        <dbReference type="EMBL" id="AWG25153.1"/>
    </source>
</evidence>
<keyword evidence="3" id="KW-1185">Reference proteome</keyword>
<dbReference type="KEGG" id="fki:FK004_07850"/>
<dbReference type="EMBL" id="CP020919">
    <property type="protein sequence ID" value="AWG25153.1"/>
    <property type="molecule type" value="Genomic_DNA"/>
</dbReference>
<keyword evidence="1" id="KW-0732">Signal</keyword>
<dbReference type="AlphaFoldDB" id="A0A2S1LN21"/>
<dbReference type="OrthoDB" id="1143207at2"/>
<dbReference type="Proteomes" id="UP000244677">
    <property type="component" value="Chromosome"/>
</dbReference>
<organism evidence="2 3">
    <name type="scientific">Flavobacterium kingsejongi</name>
    <dbReference type="NCBI Taxonomy" id="1678728"/>
    <lineage>
        <taxon>Bacteria</taxon>
        <taxon>Pseudomonadati</taxon>
        <taxon>Bacteroidota</taxon>
        <taxon>Flavobacteriia</taxon>
        <taxon>Flavobacteriales</taxon>
        <taxon>Flavobacteriaceae</taxon>
        <taxon>Flavobacterium</taxon>
    </lineage>
</organism>
<evidence type="ECO:0000313" key="3">
    <source>
        <dbReference type="Proteomes" id="UP000244677"/>
    </source>
</evidence>
<gene>
    <name evidence="2" type="ORF">FK004_07850</name>
</gene>
<feature type="chain" id="PRO_5015391838" evidence="1">
    <location>
        <begin position="18"/>
        <end position="262"/>
    </location>
</feature>
<protein>
    <submittedName>
        <fullName evidence="2">Uncharacterized protein</fullName>
    </submittedName>
</protein>
<accession>A0A2S1LN21</accession>
<evidence type="ECO:0000256" key="1">
    <source>
        <dbReference type="SAM" id="SignalP"/>
    </source>
</evidence>
<proteinExistence type="predicted"/>
<feature type="signal peptide" evidence="1">
    <location>
        <begin position="1"/>
        <end position="17"/>
    </location>
</feature>
<reference evidence="2 3" key="1">
    <citation type="submission" date="2017-04" db="EMBL/GenBank/DDBJ databases">
        <title>Complete genome sequence of Flavobacterium kingsejong AJ004.</title>
        <authorList>
            <person name="Lee P.C."/>
        </authorList>
    </citation>
    <scope>NUCLEOTIDE SEQUENCE [LARGE SCALE GENOMIC DNA]</scope>
    <source>
        <strain evidence="2 3">AJ004</strain>
    </source>
</reference>
<sequence length="262" mass="30325">MKQLFFTILLFSLTAIGQNLKVTAIPLPGISITADRFIGIDGLGYSYTVTNNVLVKQNDQKSWQYKNIASGKITSVDILNPLQLVVFYKEFNTVILLDNQLNEIKRINFSETAPDLFPQTVSLASQNRLWIFDLNTQKLGLYDITKQTFQPISVTFKETLVSYQSDYNYFQWIDAHRNWSFCDVYGKTLSLGTIAEFDDAQLLENQTLLFRKEGQLYFYDAKKELYYTINNIEKTYSSYLYKNQILSIFTTKGISNYKINLP</sequence>
<name>A0A2S1LN21_9FLAO</name>